<evidence type="ECO:0000313" key="1">
    <source>
        <dbReference type="EMBL" id="KRG59236.1"/>
    </source>
</evidence>
<keyword evidence="2" id="KW-1185">Reference proteome</keyword>
<gene>
    <name evidence="1" type="ORF">ABB25_05155</name>
</gene>
<protein>
    <submittedName>
        <fullName evidence="1">Uncharacterized protein</fullName>
    </submittedName>
</protein>
<reference evidence="1 2" key="1">
    <citation type="submission" date="2015-05" db="EMBL/GenBank/DDBJ databases">
        <title>Genome sequencing and analysis of members of genus Stenotrophomonas.</title>
        <authorList>
            <person name="Patil P.P."/>
            <person name="Midha S."/>
            <person name="Patil P.B."/>
        </authorList>
    </citation>
    <scope>NUCLEOTIDE SEQUENCE [LARGE SCALE GENOMIC DNA]</scope>
    <source>
        <strain evidence="1 2">DSM 17805</strain>
    </source>
</reference>
<dbReference type="STRING" id="266128.ABB25_05155"/>
<dbReference type="AlphaFoldDB" id="A0A0R0C0Y1"/>
<accession>A0A0R0C0Y1</accession>
<evidence type="ECO:0000313" key="2">
    <source>
        <dbReference type="Proteomes" id="UP000051254"/>
    </source>
</evidence>
<comment type="caution">
    <text evidence="1">The sequence shown here is derived from an EMBL/GenBank/DDBJ whole genome shotgun (WGS) entry which is preliminary data.</text>
</comment>
<name>A0A0R0C0Y1_9GAMM</name>
<organism evidence="1 2">
    <name type="scientific">Stenotrophomonas koreensis</name>
    <dbReference type="NCBI Taxonomy" id="266128"/>
    <lineage>
        <taxon>Bacteria</taxon>
        <taxon>Pseudomonadati</taxon>
        <taxon>Pseudomonadota</taxon>
        <taxon>Gammaproteobacteria</taxon>
        <taxon>Lysobacterales</taxon>
        <taxon>Lysobacteraceae</taxon>
        <taxon>Stenotrophomonas</taxon>
    </lineage>
</organism>
<dbReference type="EMBL" id="LDJH01000007">
    <property type="protein sequence ID" value="KRG59236.1"/>
    <property type="molecule type" value="Genomic_DNA"/>
</dbReference>
<proteinExistence type="predicted"/>
<dbReference type="Proteomes" id="UP000051254">
    <property type="component" value="Unassembled WGS sequence"/>
</dbReference>
<sequence length="62" mass="6255">MWLCAGTRQANQTAAGAAAAAAGNLACNGGQPRGLIKTVDPHNSLLQAGTLVGVRLRTMLVP</sequence>
<dbReference type="PATRIC" id="fig|266128.3.peg.2690"/>